<feature type="repeat" description="TPR" evidence="9">
    <location>
        <begin position="28"/>
        <end position="61"/>
    </location>
</feature>
<dbReference type="Gene3D" id="1.25.40.10">
    <property type="entry name" value="Tetratricopeptide repeat domain"/>
    <property type="match status" value="2"/>
</dbReference>
<feature type="compositionally biased region" description="Polar residues" evidence="10">
    <location>
        <begin position="340"/>
        <end position="368"/>
    </location>
</feature>
<name>A0ABQ8FBS8_9FUNG</name>
<keyword evidence="2" id="KW-0963">Cytoplasm</keyword>
<evidence type="ECO:0000256" key="7">
    <source>
        <dbReference type="ARBA" id="ARBA00034139"/>
    </source>
</evidence>
<feature type="region of interest" description="Disordered" evidence="10">
    <location>
        <begin position="319"/>
        <end position="368"/>
    </location>
</feature>
<keyword evidence="4 9" id="KW-0802">TPR repeat</keyword>
<dbReference type="Pfam" id="PF12895">
    <property type="entry name" value="ANAPC3"/>
    <property type="match status" value="1"/>
</dbReference>
<comment type="caution">
    <text evidence="11">The sequence shown here is derived from an EMBL/GenBank/DDBJ whole genome shotgun (WGS) entry which is preliminary data.</text>
</comment>
<proteinExistence type="predicted"/>
<dbReference type="InterPro" id="IPR011990">
    <property type="entry name" value="TPR-like_helical_dom_sf"/>
</dbReference>
<evidence type="ECO:0000256" key="3">
    <source>
        <dbReference type="ARBA" id="ARBA00022737"/>
    </source>
</evidence>
<dbReference type="EMBL" id="JAFCIX010000311">
    <property type="protein sequence ID" value="KAH6595276.1"/>
    <property type="molecule type" value="Genomic_DNA"/>
</dbReference>
<keyword evidence="3" id="KW-0677">Repeat</keyword>
<feature type="region of interest" description="Disordered" evidence="10">
    <location>
        <begin position="1"/>
        <end position="27"/>
    </location>
</feature>
<dbReference type="SUPFAM" id="SSF48452">
    <property type="entry name" value="TPR-like"/>
    <property type="match status" value="1"/>
</dbReference>
<dbReference type="SMART" id="SM00028">
    <property type="entry name" value="TPR"/>
    <property type="match status" value="5"/>
</dbReference>
<dbReference type="PROSITE" id="PS50293">
    <property type="entry name" value="TPR_REGION"/>
    <property type="match status" value="1"/>
</dbReference>
<dbReference type="InterPro" id="IPR013105">
    <property type="entry name" value="TPR_2"/>
</dbReference>
<feature type="repeat" description="TPR" evidence="9">
    <location>
        <begin position="460"/>
        <end position="493"/>
    </location>
</feature>
<dbReference type="PANTHER" id="PTHR23040:SF1">
    <property type="entry name" value="OUTER DYNEIN ARM-DOCKING COMPLEX SUBUNIT 4"/>
    <property type="match status" value="1"/>
</dbReference>
<evidence type="ECO:0000256" key="2">
    <source>
        <dbReference type="ARBA" id="ARBA00022490"/>
    </source>
</evidence>
<feature type="region of interest" description="Disordered" evidence="10">
    <location>
        <begin position="176"/>
        <end position="199"/>
    </location>
</feature>
<dbReference type="Pfam" id="PF07719">
    <property type="entry name" value="TPR_2"/>
    <property type="match status" value="1"/>
</dbReference>
<accession>A0ABQ8FBS8</accession>
<evidence type="ECO:0000256" key="5">
    <source>
        <dbReference type="ARBA" id="ARBA00023212"/>
    </source>
</evidence>
<organism evidence="11 12">
    <name type="scientific">Batrachochytrium salamandrivorans</name>
    <dbReference type="NCBI Taxonomy" id="1357716"/>
    <lineage>
        <taxon>Eukaryota</taxon>
        <taxon>Fungi</taxon>
        <taxon>Fungi incertae sedis</taxon>
        <taxon>Chytridiomycota</taxon>
        <taxon>Chytridiomycota incertae sedis</taxon>
        <taxon>Chytridiomycetes</taxon>
        <taxon>Rhizophydiales</taxon>
        <taxon>Rhizophydiales incertae sedis</taxon>
        <taxon>Batrachochytrium</taxon>
    </lineage>
</organism>
<dbReference type="PROSITE" id="PS50005">
    <property type="entry name" value="TPR"/>
    <property type="match status" value="2"/>
</dbReference>
<sequence>MPHEKKVTKAKDDDVELDREEDSPVSSFQSYAAEGDILAKQGNYRKAIEAYSKAISLCPTEKNILVSRSKCYLQLADAHAALADAHAALADADSALKEDRGFFKGVFQKAEALYSKGDFEMALVYYHRGNKLRPEFDEFRLGIQKAREAIDNSIGNPKNYKFLPPTGARLVVAVPTGKSGQDFPPRRNSGKVGATATGEWVTSKSQSSPVFSSSGEKGISKSEKSIKQLLGEMYADKEYLEEISNSKDFSNNPNDEIKGLVNNALKYLEIRTEFWRQQKPIYARKKENSKAVAKTINARNHQLLVSCAEEYHRRQTANYERNQNPKTTGGYHPKTAPTDIKNTNSPMRTISGPSTNSKDIQSIPRKTSNPLPTKMVDTCFKQIRQLMTHGENELALRRSKTLLTHLTDQHNLKENWRITGDLYDIFGSIYTHLASYPEALVFYKKELAVGREGKLHDIISRALGDMGRIYVKTHRYKDAIAIFEEKLSFMTDDPETRTWLLHDLGRCYLEIKGFEKAGDLGEASMILADSLNNDRWSLNARILVSQSQVQLKNYNRAIECYTAALDLATHLDDQQAINSIKLALQNLQSSTENKNNRENSGILSNQIMAPHQGHTDIDINSKADKNLHSIRV</sequence>
<keyword evidence="5" id="KW-0206">Cytoskeleton</keyword>
<evidence type="ECO:0000256" key="6">
    <source>
        <dbReference type="ARBA" id="ARBA00023273"/>
    </source>
</evidence>
<keyword evidence="12" id="KW-1185">Reference proteome</keyword>
<gene>
    <name evidence="11" type="ORF">BASA50_005919</name>
</gene>
<evidence type="ECO:0000313" key="12">
    <source>
        <dbReference type="Proteomes" id="UP001648503"/>
    </source>
</evidence>
<dbReference type="InterPro" id="IPR040111">
    <property type="entry name" value="ODAD4"/>
</dbReference>
<evidence type="ECO:0000256" key="9">
    <source>
        <dbReference type="PROSITE-ProRule" id="PRU00339"/>
    </source>
</evidence>
<evidence type="ECO:0000256" key="1">
    <source>
        <dbReference type="ARBA" id="ARBA00004430"/>
    </source>
</evidence>
<feature type="compositionally biased region" description="Acidic residues" evidence="10">
    <location>
        <begin position="13"/>
        <end position="23"/>
    </location>
</feature>
<dbReference type="Proteomes" id="UP001648503">
    <property type="component" value="Unassembled WGS sequence"/>
</dbReference>
<evidence type="ECO:0000256" key="4">
    <source>
        <dbReference type="ARBA" id="ARBA00022803"/>
    </source>
</evidence>
<dbReference type="InterPro" id="IPR019734">
    <property type="entry name" value="TPR_rpt"/>
</dbReference>
<feature type="compositionally biased region" description="Basic and acidic residues" evidence="10">
    <location>
        <begin position="1"/>
        <end position="12"/>
    </location>
</feature>
<dbReference type="PANTHER" id="PTHR23040">
    <property type="match status" value="1"/>
</dbReference>
<evidence type="ECO:0000313" key="11">
    <source>
        <dbReference type="EMBL" id="KAH6595276.1"/>
    </source>
</evidence>
<comment type="subcellular location">
    <subcellularLocation>
        <location evidence="1">Cytoplasm</location>
        <location evidence="1">Cytoskeleton</location>
        <location evidence="1">Cilium axoneme</location>
    </subcellularLocation>
</comment>
<protein>
    <recommendedName>
        <fullName evidence="7">Outer dynein arm-docking complex subunit 4</fullName>
    </recommendedName>
    <alternativeName>
        <fullName evidence="8">Tetratricopeptide repeat protein 25</fullName>
    </alternativeName>
</protein>
<evidence type="ECO:0000256" key="10">
    <source>
        <dbReference type="SAM" id="MobiDB-lite"/>
    </source>
</evidence>
<reference evidence="11 12" key="1">
    <citation type="submission" date="2021-02" db="EMBL/GenBank/DDBJ databases">
        <title>Variation within the Batrachochytrium salamandrivorans European outbreak.</title>
        <authorList>
            <person name="Kelly M."/>
            <person name="Pasmans F."/>
            <person name="Shea T.P."/>
            <person name="Munoz J.F."/>
            <person name="Carranza S."/>
            <person name="Cuomo C.A."/>
            <person name="Martel A."/>
        </authorList>
    </citation>
    <scope>NUCLEOTIDE SEQUENCE [LARGE SCALE GENOMIC DNA]</scope>
    <source>
        <strain evidence="11 12">AMFP18/2</strain>
    </source>
</reference>
<keyword evidence="6" id="KW-0966">Cell projection</keyword>
<evidence type="ECO:0000256" key="8">
    <source>
        <dbReference type="ARBA" id="ARBA00034143"/>
    </source>
</evidence>